<dbReference type="EMBL" id="VEPZ02000879">
    <property type="protein sequence ID" value="KAE8713361.1"/>
    <property type="molecule type" value="Genomic_DNA"/>
</dbReference>
<keyword evidence="2" id="KW-0808">Transferase</keyword>
<comment type="caution">
    <text evidence="2">The sequence shown here is derived from an EMBL/GenBank/DDBJ whole genome shotgun (WGS) entry which is preliminary data.</text>
</comment>
<feature type="compositionally biased region" description="Polar residues" evidence="1">
    <location>
        <begin position="13"/>
        <end position="30"/>
    </location>
</feature>
<dbReference type="PANTHER" id="PTHR12843">
    <property type="entry name" value="PROTEIN-LYSINE N-METHYLTRANSFERASE METTL10"/>
    <property type="match status" value="1"/>
</dbReference>
<gene>
    <name evidence="2" type="ORF">F3Y22_tig00110213pilonHSYRG00366</name>
</gene>
<protein>
    <submittedName>
        <fullName evidence="2">S-adenosyl-L-methionine-dependent methyltransferases superfamily protein</fullName>
    </submittedName>
</protein>
<proteinExistence type="predicted"/>
<dbReference type="GO" id="GO:0032259">
    <property type="term" value="P:methylation"/>
    <property type="evidence" value="ECO:0007669"/>
    <property type="project" value="UniProtKB-KW"/>
</dbReference>
<evidence type="ECO:0000313" key="2">
    <source>
        <dbReference type="EMBL" id="KAE8713361.1"/>
    </source>
</evidence>
<feature type="compositionally biased region" description="Basic and acidic residues" evidence="1">
    <location>
        <begin position="328"/>
        <end position="343"/>
    </location>
</feature>
<feature type="region of interest" description="Disordered" evidence="1">
    <location>
        <begin position="1"/>
        <end position="38"/>
    </location>
</feature>
<organism evidence="2 3">
    <name type="scientific">Hibiscus syriacus</name>
    <name type="common">Rose of Sharon</name>
    <dbReference type="NCBI Taxonomy" id="106335"/>
    <lineage>
        <taxon>Eukaryota</taxon>
        <taxon>Viridiplantae</taxon>
        <taxon>Streptophyta</taxon>
        <taxon>Embryophyta</taxon>
        <taxon>Tracheophyta</taxon>
        <taxon>Spermatophyta</taxon>
        <taxon>Magnoliopsida</taxon>
        <taxon>eudicotyledons</taxon>
        <taxon>Gunneridae</taxon>
        <taxon>Pentapetalae</taxon>
        <taxon>rosids</taxon>
        <taxon>malvids</taxon>
        <taxon>Malvales</taxon>
        <taxon>Malvaceae</taxon>
        <taxon>Malvoideae</taxon>
        <taxon>Hibiscus</taxon>
    </lineage>
</organism>
<evidence type="ECO:0000256" key="1">
    <source>
        <dbReference type="SAM" id="MobiDB-lite"/>
    </source>
</evidence>
<name>A0A6A3BB26_HIBSY</name>
<dbReference type="PANTHER" id="PTHR12843:SF5">
    <property type="entry name" value="EEF1A LYSINE METHYLTRANSFERASE 2"/>
    <property type="match status" value="1"/>
</dbReference>
<feature type="compositionally biased region" description="Polar residues" evidence="1">
    <location>
        <begin position="314"/>
        <end position="327"/>
    </location>
</feature>
<accession>A0A6A3BB26</accession>
<evidence type="ECO:0000313" key="3">
    <source>
        <dbReference type="Proteomes" id="UP000436088"/>
    </source>
</evidence>
<dbReference type="GO" id="GO:0016279">
    <property type="term" value="F:protein-lysine N-methyltransferase activity"/>
    <property type="evidence" value="ECO:0007669"/>
    <property type="project" value="TreeGrafter"/>
</dbReference>
<dbReference type="GO" id="GO:0005737">
    <property type="term" value="C:cytoplasm"/>
    <property type="evidence" value="ECO:0007669"/>
    <property type="project" value="TreeGrafter"/>
</dbReference>
<keyword evidence="3" id="KW-1185">Reference proteome</keyword>
<feature type="region of interest" description="Disordered" evidence="1">
    <location>
        <begin position="314"/>
        <end position="343"/>
    </location>
</feature>
<sequence length="343" mass="38211">MAVFRLAPEESPDQTQQHPPSHQQLQTSRELVSDDDRSAAADSWSIKKAITEAHSTMSSAKLMPRKPSPLLPISALPHIKVVLSTMVNCCLLGQEFKARKQLLETGEAMYVETSLNPAYRRSLMRWVTCQIMLMMPSTSMSHRMKNICFAGVYLTLARAAVCFFKNLLSREARVHIVPFFTQESGLYVLCASADMKILVLRVCLVPITTVDDIIETKLERQFQLVMDKGTPDAIGLHPDGPIKRMMYWDSVSKLVAPGGVLSAVALVARHPENSCKFKYFSSPEDSLEKSGNPGMLVITSGNHAKDELVQEVESFNQRNAGMPQDPNTIRDQETHGDRPHSSI</sequence>
<keyword evidence="2" id="KW-0489">Methyltransferase</keyword>
<dbReference type="Proteomes" id="UP000436088">
    <property type="component" value="Unassembled WGS sequence"/>
</dbReference>
<dbReference type="AlphaFoldDB" id="A0A6A3BB26"/>
<reference evidence="2" key="1">
    <citation type="submission" date="2019-09" db="EMBL/GenBank/DDBJ databases">
        <title>Draft genome information of white flower Hibiscus syriacus.</title>
        <authorList>
            <person name="Kim Y.-M."/>
        </authorList>
    </citation>
    <scope>NUCLEOTIDE SEQUENCE [LARGE SCALE GENOMIC DNA]</scope>
    <source>
        <strain evidence="2">YM2019G1</strain>
    </source>
</reference>